<dbReference type="InParanoid" id="A0A0C3GWH4"/>
<dbReference type="SUPFAM" id="SSF51569">
    <property type="entry name" value="Aldolase"/>
    <property type="match status" value="1"/>
</dbReference>
<dbReference type="PRINTS" id="PR00146">
    <property type="entry name" value="DHPICSNTHASE"/>
</dbReference>
<protein>
    <recommendedName>
        <fullName evidence="3">4-hydroxy-2-oxoglutarate aldolase, mitochondrial</fullName>
    </recommendedName>
</protein>
<dbReference type="Gene3D" id="3.20.20.70">
    <property type="entry name" value="Aldolase class I"/>
    <property type="match status" value="1"/>
</dbReference>
<dbReference type="InterPro" id="IPR002220">
    <property type="entry name" value="DapA-like"/>
</dbReference>
<gene>
    <name evidence="1" type="ORF">OIDMADRAFT_60392</name>
</gene>
<evidence type="ECO:0000313" key="2">
    <source>
        <dbReference type="Proteomes" id="UP000054321"/>
    </source>
</evidence>
<dbReference type="PANTHER" id="PTHR12128">
    <property type="entry name" value="DIHYDRODIPICOLINATE SYNTHASE"/>
    <property type="match status" value="1"/>
</dbReference>
<reference evidence="2" key="2">
    <citation type="submission" date="2015-01" db="EMBL/GenBank/DDBJ databases">
        <title>Evolutionary Origins and Diversification of the Mycorrhizal Mutualists.</title>
        <authorList>
            <consortium name="DOE Joint Genome Institute"/>
            <consortium name="Mycorrhizal Genomics Consortium"/>
            <person name="Kohler A."/>
            <person name="Kuo A."/>
            <person name="Nagy L.G."/>
            <person name="Floudas D."/>
            <person name="Copeland A."/>
            <person name="Barry K.W."/>
            <person name="Cichocki N."/>
            <person name="Veneault-Fourrey C."/>
            <person name="LaButti K."/>
            <person name="Lindquist E.A."/>
            <person name="Lipzen A."/>
            <person name="Lundell T."/>
            <person name="Morin E."/>
            <person name="Murat C."/>
            <person name="Riley R."/>
            <person name="Ohm R."/>
            <person name="Sun H."/>
            <person name="Tunlid A."/>
            <person name="Henrissat B."/>
            <person name="Grigoriev I.V."/>
            <person name="Hibbett D.S."/>
            <person name="Martin F."/>
        </authorList>
    </citation>
    <scope>NUCLEOTIDE SEQUENCE [LARGE SCALE GENOMIC DNA]</scope>
    <source>
        <strain evidence="2">Zn</strain>
    </source>
</reference>
<dbReference type="EMBL" id="KN832889">
    <property type="protein sequence ID" value="KIM94616.1"/>
    <property type="molecule type" value="Genomic_DNA"/>
</dbReference>
<dbReference type="InterPro" id="IPR013785">
    <property type="entry name" value="Aldolase_TIM"/>
</dbReference>
<sequence length="321" mass="34522">MTSFTPSVPPSGVWCPAITFFDRTSDEIDLDSQKKYFHYLSTTGLAGLIVLGSNAEAFLLTREERITLIKTARSAIGSFPLMAGVGQHSTAQVLRNIKDAQAAGADYVLVLPPAYFSTATTRAVIIDFFSAVAEASPLPIVIYNFPGVCNGIDLDSDLITQLALKYPQKIVGVKLTCGSVAKIVRLTARLSKEEFVAFGGQSDFIIGALASGAAGCIAAFANVAPKTIVRIYHLYRAGKHEQALRLHRQAALAETAIKSGIAATKYAAAITTAKEAGIEDALEKLSPRKPYQPLHQIAMAEITNTLAKLHDFEKKDLKHLD</sequence>
<accession>A0A0C3GWH4</accession>
<dbReference type="OrthoDB" id="191315at2759"/>
<dbReference type="GO" id="GO:0008840">
    <property type="term" value="F:4-hydroxy-tetrahydrodipicolinate synthase activity"/>
    <property type="evidence" value="ECO:0007669"/>
    <property type="project" value="TreeGrafter"/>
</dbReference>
<reference evidence="1 2" key="1">
    <citation type="submission" date="2014-04" db="EMBL/GenBank/DDBJ databases">
        <authorList>
            <consortium name="DOE Joint Genome Institute"/>
            <person name="Kuo A."/>
            <person name="Martino E."/>
            <person name="Perotto S."/>
            <person name="Kohler A."/>
            <person name="Nagy L.G."/>
            <person name="Floudas D."/>
            <person name="Copeland A."/>
            <person name="Barry K.W."/>
            <person name="Cichocki N."/>
            <person name="Veneault-Fourrey C."/>
            <person name="LaButti K."/>
            <person name="Lindquist E.A."/>
            <person name="Lipzen A."/>
            <person name="Lundell T."/>
            <person name="Morin E."/>
            <person name="Murat C."/>
            <person name="Sun H."/>
            <person name="Tunlid A."/>
            <person name="Henrissat B."/>
            <person name="Grigoriev I.V."/>
            <person name="Hibbett D.S."/>
            <person name="Martin F."/>
            <person name="Nordberg H.P."/>
            <person name="Cantor M.N."/>
            <person name="Hua S.X."/>
        </authorList>
    </citation>
    <scope>NUCLEOTIDE SEQUENCE [LARGE SCALE GENOMIC DNA]</scope>
    <source>
        <strain evidence="1 2">Zn</strain>
    </source>
</reference>
<keyword evidence="2" id="KW-1185">Reference proteome</keyword>
<dbReference type="PANTHER" id="PTHR12128:SF47">
    <property type="entry name" value="DIHYDRODIPICOLINATE SYNTHASE-RELATED"/>
    <property type="match status" value="1"/>
</dbReference>
<evidence type="ECO:0000313" key="1">
    <source>
        <dbReference type="EMBL" id="KIM94616.1"/>
    </source>
</evidence>
<dbReference type="AlphaFoldDB" id="A0A0C3GWH4"/>
<dbReference type="CDD" id="cd00408">
    <property type="entry name" value="DHDPS-like"/>
    <property type="match status" value="1"/>
</dbReference>
<dbReference type="SMART" id="SM01130">
    <property type="entry name" value="DHDPS"/>
    <property type="match status" value="1"/>
</dbReference>
<organism evidence="1 2">
    <name type="scientific">Oidiodendron maius (strain Zn)</name>
    <dbReference type="NCBI Taxonomy" id="913774"/>
    <lineage>
        <taxon>Eukaryota</taxon>
        <taxon>Fungi</taxon>
        <taxon>Dikarya</taxon>
        <taxon>Ascomycota</taxon>
        <taxon>Pezizomycotina</taxon>
        <taxon>Leotiomycetes</taxon>
        <taxon>Leotiomycetes incertae sedis</taxon>
        <taxon>Myxotrichaceae</taxon>
        <taxon>Oidiodendron</taxon>
    </lineage>
</organism>
<dbReference type="Proteomes" id="UP000054321">
    <property type="component" value="Unassembled WGS sequence"/>
</dbReference>
<evidence type="ECO:0008006" key="3">
    <source>
        <dbReference type="Google" id="ProtNLM"/>
    </source>
</evidence>
<dbReference type="HOGENOM" id="CLU_049343_0_2_1"/>
<dbReference type="STRING" id="913774.A0A0C3GWH4"/>
<proteinExistence type="predicted"/>
<dbReference type="Pfam" id="PF00701">
    <property type="entry name" value="DHDPS"/>
    <property type="match status" value="1"/>
</dbReference>
<name>A0A0C3GWH4_OIDMZ</name>